<dbReference type="Proteomes" id="UP000035680">
    <property type="component" value="Unassembled WGS sequence"/>
</dbReference>
<reference evidence="3" key="2">
    <citation type="submission" date="2015-08" db="UniProtKB">
        <authorList>
            <consortium name="WormBaseParasite"/>
        </authorList>
    </citation>
    <scope>IDENTIFICATION</scope>
</reference>
<feature type="coiled-coil region" evidence="1">
    <location>
        <begin position="31"/>
        <end position="76"/>
    </location>
</feature>
<keyword evidence="1" id="KW-0175">Coiled coil</keyword>
<evidence type="ECO:0000313" key="2">
    <source>
        <dbReference type="Proteomes" id="UP000035680"/>
    </source>
</evidence>
<reference evidence="2" key="1">
    <citation type="submission" date="2014-07" db="EMBL/GenBank/DDBJ databases">
        <authorList>
            <person name="Martin A.A"/>
            <person name="De Silva N."/>
        </authorList>
    </citation>
    <scope>NUCLEOTIDE SEQUENCE</scope>
</reference>
<evidence type="ECO:0000313" key="3">
    <source>
        <dbReference type="WBParaSite" id="SVE_1481900.1"/>
    </source>
</evidence>
<organism evidence="2 3">
    <name type="scientific">Strongyloides venezuelensis</name>
    <name type="common">Threadworm</name>
    <dbReference type="NCBI Taxonomy" id="75913"/>
    <lineage>
        <taxon>Eukaryota</taxon>
        <taxon>Metazoa</taxon>
        <taxon>Ecdysozoa</taxon>
        <taxon>Nematoda</taxon>
        <taxon>Chromadorea</taxon>
        <taxon>Rhabditida</taxon>
        <taxon>Tylenchina</taxon>
        <taxon>Panagrolaimomorpha</taxon>
        <taxon>Strongyloidoidea</taxon>
        <taxon>Strongyloididae</taxon>
        <taxon>Strongyloides</taxon>
    </lineage>
</organism>
<proteinExistence type="predicted"/>
<dbReference type="WBParaSite" id="SVE_1481900.1">
    <property type="protein sequence ID" value="SVE_1481900.1"/>
    <property type="gene ID" value="SVE_1481900"/>
</dbReference>
<name>A0A0K0FT53_STRVS</name>
<accession>A0A0K0FT53</accession>
<dbReference type="AlphaFoldDB" id="A0A0K0FT53"/>
<sequence length="124" mass="14494">MLTMIPNKQQDAEINKAKLECENGKLKMIYKQEHINAINELKTNLENKKILTMIPRNKHNDELNKLKSELQNEIIRTMISKKEHDDTINRMISKEQHISAVNGIKSDLDTEKQIKLSLITERDD</sequence>
<keyword evidence="2" id="KW-1185">Reference proteome</keyword>
<evidence type="ECO:0000256" key="1">
    <source>
        <dbReference type="SAM" id="Coils"/>
    </source>
</evidence>
<protein>
    <submittedName>
        <fullName evidence="3">Uncharacterized protein</fullName>
    </submittedName>
</protein>